<dbReference type="OrthoDB" id="983143at2"/>
<dbReference type="InterPro" id="IPR043741">
    <property type="entry name" value="DUF5686"/>
</dbReference>
<proteinExistence type="predicted"/>
<reference evidence="2" key="1">
    <citation type="submission" date="2011-09" db="EMBL/GenBank/DDBJ databases">
        <title>The permanent draft genome of Mucilaginibacter paludis DSM 18603.</title>
        <authorList>
            <consortium name="US DOE Joint Genome Institute (JGI-PGF)"/>
            <person name="Lucas S."/>
            <person name="Han J."/>
            <person name="Lapidus A."/>
            <person name="Bruce D."/>
            <person name="Goodwin L."/>
            <person name="Pitluck S."/>
            <person name="Peters L."/>
            <person name="Kyrpides N."/>
            <person name="Mavromatis K."/>
            <person name="Ivanova N."/>
            <person name="Mikhailova N."/>
            <person name="Held B."/>
            <person name="Detter J.C."/>
            <person name="Tapia R."/>
            <person name="Han C."/>
            <person name="Land M."/>
            <person name="Hauser L."/>
            <person name="Markowitz V."/>
            <person name="Cheng J.-F."/>
            <person name="Hugenholtz P."/>
            <person name="Woyke T."/>
            <person name="Wu D."/>
            <person name="Tindall B."/>
            <person name="Brambilla E."/>
            <person name="Klenk H.-P."/>
            <person name="Eisen J.A."/>
        </authorList>
    </citation>
    <scope>NUCLEOTIDE SEQUENCE [LARGE SCALE GENOMIC DNA]</scope>
    <source>
        <strain evidence="2">DSM 18603</strain>
    </source>
</reference>
<keyword evidence="1" id="KW-0732">Signal</keyword>
<dbReference type="SUPFAM" id="SSF49464">
    <property type="entry name" value="Carboxypeptidase regulatory domain-like"/>
    <property type="match status" value="1"/>
</dbReference>
<dbReference type="STRING" id="714943.Mucpa_1659"/>
<dbReference type="eggNOG" id="COG4775">
    <property type="taxonomic scope" value="Bacteria"/>
</dbReference>
<evidence type="ECO:0008006" key="4">
    <source>
        <dbReference type="Google" id="ProtNLM"/>
    </source>
</evidence>
<dbReference type="EMBL" id="CM001403">
    <property type="protein sequence ID" value="EHQ25816.1"/>
    <property type="molecule type" value="Genomic_DNA"/>
</dbReference>
<sequence>MKNIFHSIYHQLALSTFVLLFSAVSVVAQSTKVKGTVTDTRTKEPLPYVTVVFAGSTQGVSTDAQGKFSISTTGNFTQIKVSFVGYKTALKTVEPGKEQTINIMLTEDTHMLNEVVLKGNKKTKYRNKGNPAVELIRKVIAHKDQNRVESYDYTEYRQYERMNFYLSNLSEKFKNKRIFKNYQFLFQQQDSAAIGGKNLLPIYMEEKLSDNYYRKVPFAKKQVIEANKQVKYDENFVDNQGLSVYFNRMYQDIDIYDNNISILSNQLLSPIADHAPDFYKFFITDTLKDQSPQLIELSFTPRNTNDLLFEGKLYVTMDGNYAVENARLTANKNINLNFVRQLQATLEFEKNPDGKYHLSQSDLKMDFGLNKNKGGGIYGERKVILNNFVVNTPQPKQTYDGPEQVIASNSENKDDQYWKVRRPDTLAIAQASIYKNMDSLQTIPSFKRTMNLVTLFVAGYKNFGPFEMGPVNTFYSFNPVEGFRARLGGRTTTALSKRYYFETYGAYGTKDQRAKYFLSSTYSLNNKSIYSFPQNYVRASFQHDTKIPGQELQFVQEDNFLLSFKRGENDMWLYNNIFRLDYVHEFSSHFSYNVGLKKWDQSPAGALYFKDLVKNRLTNVNLVQTTELSFELRYAPHEKFYQGKLYRIPIIDRYPIFTLRYNQGIKNLLGGDYNYQNITGNITKRFYLSQLGFTDVSAEGSYIFGKLPFPLMDIHHANQTYSLQLQSYNLMNFQEFVSDHYASINIDHNFNGFLFNKLPLIKKLKLREMIDFKGLWGGVRSQNNPANDPSLLRFPINGQGVPTTYTLNNGPYMEGSVGIGNIFKLIRIDLVKRFSYLDHPDAPEWGIRTLVKFDF</sequence>
<dbReference type="Pfam" id="PF18939">
    <property type="entry name" value="DUF5686"/>
    <property type="match status" value="1"/>
</dbReference>
<evidence type="ECO:0000313" key="2">
    <source>
        <dbReference type="EMBL" id="EHQ25816.1"/>
    </source>
</evidence>
<dbReference type="Proteomes" id="UP000002774">
    <property type="component" value="Chromosome"/>
</dbReference>
<dbReference type="AlphaFoldDB" id="H1Y6H2"/>
<name>H1Y6H2_9SPHI</name>
<dbReference type="HOGENOM" id="CLU_015931_2_0_10"/>
<dbReference type="InterPro" id="IPR008969">
    <property type="entry name" value="CarboxyPept-like_regulatory"/>
</dbReference>
<gene>
    <name evidence="2" type="ORF">Mucpa_1659</name>
</gene>
<dbReference type="RefSeq" id="WP_008505699.1">
    <property type="nucleotide sequence ID" value="NZ_CM001403.1"/>
</dbReference>
<feature type="signal peptide" evidence="1">
    <location>
        <begin position="1"/>
        <end position="28"/>
    </location>
</feature>
<evidence type="ECO:0000313" key="3">
    <source>
        <dbReference type="Proteomes" id="UP000002774"/>
    </source>
</evidence>
<dbReference type="Gene3D" id="2.60.40.1120">
    <property type="entry name" value="Carboxypeptidase-like, regulatory domain"/>
    <property type="match status" value="1"/>
</dbReference>
<dbReference type="Pfam" id="PF13715">
    <property type="entry name" value="CarbopepD_reg_2"/>
    <property type="match status" value="1"/>
</dbReference>
<evidence type="ECO:0000256" key="1">
    <source>
        <dbReference type="SAM" id="SignalP"/>
    </source>
</evidence>
<organism evidence="2 3">
    <name type="scientific">Mucilaginibacter paludis DSM 18603</name>
    <dbReference type="NCBI Taxonomy" id="714943"/>
    <lineage>
        <taxon>Bacteria</taxon>
        <taxon>Pseudomonadati</taxon>
        <taxon>Bacteroidota</taxon>
        <taxon>Sphingobacteriia</taxon>
        <taxon>Sphingobacteriales</taxon>
        <taxon>Sphingobacteriaceae</taxon>
        <taxon>Mucilaginibacter</taxon>
    </lineage>
</organism>
<keyword evidence="3" id="KW-1185">Reference proteome</keyword>
<feature type="chain" id="PRO_5003557490" description="Carboxypeptidase-like regulatory domain-containing protein" evidence="1">
    <location>
        <begin position="29"/>
        <end position="855"/>
    </location>
</feature>
<accession>H1Y6H2</accession>
<protein>
    <recommendedName>
        <fullName evidence="4">Carboxypeptidase-like regulatory domain-containing protein</fullName>
    </recommendedName>
</protein>